<reference evidence="3" key="1">
    <citation type="journal article" date="2019" name="Int. J. Syst. Evol. Microbiol.">
        <title>The Global Catalogue of Microorganisms (GCM) 10K type strain sequencing project: providing services to taxonomists for standard genome sequencing and annotation.</title>
        <authorList>
            <consortium name="The Broad Institute Genomics Platform"/>
            <consortium name="The Broad Institute Genome Sequencing Center for Infectious Disease"/>
            <person name="Wu L."/>
            <person name="Ma J."/>
        </authorList>
    </citation>
    <scope>NUCLEOTIDE SEQUENCE [LARGE SCALE GENOMIC DNA]</scope>
    <source>
        <strain evidence="3">CCUG 57401</strain>
    </source>
</reference>
<comment type="caution">
    <text evidence="2">The sequence shown here is derived from an EMBL/GenBank/DDBJ whole genome shotgun (WGS) entry which is preliminary data.</text>
</comment>
<accession>A0ABW0ND26</accession>
<organism evidence="2 3">
    <name type="scientific">Caenimonas terrae</name>
    <dbReference type="NCBI Taxonomy" id="696074"/>
    <lineage>
        <taxon>Bacteria</taxon>
        <taxon>Pseudomonadati</taxon>
        <taxon>Pseudomonadota</taxon>
        <taxon>Betaproteobacteria</taxon>
        <taxon>Burkholderiales</taxon>
        <taxon>Comamonadaceae</taxon>
        <taxon>Caenimonas</taxon>
    </lineage>
</organism>
<keyword evidence="3" id="KW-1185">Reference proteome</keyword>
<feature type="transmembrane region" description="Helical" evidence="1">
    <location>
        <begin position="80"/>
        <end position="113"/>
    </location>
</feature>
<evidence type="ECO:0000313" key="3">
    <source>
        <dbReference type="Proteomes" id="UP001596037"/>
    </source>
</evidence>
<feature type="transmembrane region" description="Helical" evidence="1">
    <location>
        <begin position="6"/>
        <end position="29"/>
    </location>
</feature>
<sequence length="138" mass="15124">MSKSAFSVQAFGVYIIALGLGLVFVPNLLLGLFRMPAANEVWIRVLGVVVMNIGILYVVAARANAVPVFRATVYGRPAVLAWFAAFVLLGLAPPMLLLFGAVEVAGALWTWWALRAEQRASQRVYPASRIDPRYDTKM</sequence>
<feature type="transmembrane region" description="Helical" evidence="1">
    <location>
        <begin position="41"/>
        <end position="60"/>
    </location>
</feature>
<proteinExistence type="predicted"/>
<evidence type="ECO:0000313" key="2">
    <source>
        <dbReference type="EMBL" id="MFC5496937.1"/>
    </source>
</evidence>
<keyword evidence="1" id="KW-1133">Transmembrane helix</keyword>
<dbReference type="EMBL" id="JBHSMF010000004">
    <property type="protein sequence ID" value="MFC5496937.1"/>
    <property type="molecule type" value="Genomic_DNA"/>
</dbReference>
<keyword evidence="1" id="KW-0812">Transmembrane</keyword>
<dbReference type="Proteomes" id="UP001596037">
    <property type="component" value="Unassembled WGS sequence"/>
</dbReference>
<name>A0ABW0ND26_9BURK</name>
<dbReference type="RefSeq" id="WP_376848972.1">
    <property type="nucleotide sequence ID" value="NZ_JBHSMF010000004.1"/>
</dbReference>
<keyword evidence="1" id="KW-0472">Membrane</keyword>
<gene>
    <name evidence="2" type="ORF">ACFPOE_05270</name>
</gene>
<evidence type="ECO:0000256" key="1">
    <source>
        <dbReference type="SAM" id="Phobius"/>
    </source>
</evidence>
<protein>
    <submittedName>
        <fullName evidence="2">Uncharacterized protein</fullName>
    </submittedName>
</protein>